<accession>A0A0D9X8X0</accession>
<feature type="compositionally biased region" description="Low complexity" evidence="1">
    <location>
        <begin position="10"/>
        <end position="35"/>
    </location>
</feature>
<protein>
    <submittedName>
        <fullName evidence="2">Uncharacterized protein</fullName>
    </submittedName>
</protein>
<reference evidence="2 3" key="1">
    <citation type="submission" date="2012-08" db="EMBL/GenBank/DDBJ databases">
        <title>Oryza genome evolution.</title>
        <authorList>
            <person name="Wing R.A."/>
        </authorList>
    </citation>
    <scope>NUCLEOTIDE SEQUENCE</scope>
</reference>
<dbReference type="AlphaFoldDB" id="A0A0D9X8X0"/>
<dbReference type="Gramene" id="LPERR08G14970.1">
    <property type="protein sequence ID" value="LPERR08G14970.1"/>
    <property type="gene ID" value="LPERR08G14970"/>
</dbReference>
<dbReference type="Proteomes" id="UP000032180">
    <property type="component" value="Chromosome 8"/>
</dbReference>
<reference evidence="2" key="3">
    <citation type="submission" date="2015-04" db="UniProtKB">
        <authorList>
            <consortium name="EnsemblPlants"/>
        </authorList>
    </citation>
    <scope>IDENTIFICATION</scope>
</reference>
<proteinExistence type="predicted"/>
<dbReference type="HOGENOM" id="CLU_1809000_0_0_1"/>
<organism evidence="2 3">
    <name type="scientific">Leersia perrieri</name>
    <dbReference type="NCBI Taxonomy" id="77586"/>
    <lineage>
        <taxon>Eukaryota</taxon>
        <taxon>Viridiplantae</taxon>
        <taxon>Streptophyta</taxon>
        <taxon>Embryophyta</taxon>
        <taxon>Tracheophyta</taxon>
        <taxon>Spermatophyta</taxon>
        <taxon>Magnoliopsida</taxon>
        <taxon>Liliopsida</taxon>
        <taxon>Poales</taxon>
        <taxon>Poaceae</taxon>
        <taxon>BOP clade</taxon>
        <taxon>Oryzoideae</taxon>
        <taxon>Oryzeae</taxon>
        <taxon>Oryzinae</taxon>
        <taxon>Leersia</taxon>
    </lineage>
</organism>
<dbReference type="EnsemblPlants" id="LPERR08G14970.1">
    <property type="protein sequence ID" value="LPERR08G14970.1"/>
    <property type="gene ID" value="LPERR08G14970"/>
</dbReference>
<evidence type="ECO:0000256" key="1">
    <source>
        <dbReference type="SAM" id="MobiDB-lite"/>
    </source>
</evidence>
<sequence length="143" mass="15728">MRASSSIRLPARSSPYRASSSPHPHFHPPAAAATAVSDLHPPPRIACIVIHPRQSLHIFCRGGPIICRHRRPPSTADVVGQRPWPPSMAAVLRRVPRHAAQTYAASILGPILEDGAKFSSIELRRKCDREVCVIERRAEGVEE</sequence>
<evidence type="ECO:0000313" key="2">
    <source>
        <dbReference type="EnsemblPlants" id="LPERR08G14970.1"/>
    </source>
</evidence>
<feature type="region of interest" description="Disordered" evidence="1">
    <location>
        <begin position="1"/>
        <end position="35"/>
    </location>
</feature>
<keyword evidence="3" id="KW-1185">Reference proteome</keyword>
<reference evidence="3" key="2">
    <citation type="submission" date="2013-12" db="EMBL/GenBank/DDBJ databases">
        <authorList>
            <person name="Yu Y."/>
            <person name="Lee S."/>
            <person name="de Baynast K."/>
            <person name="Wissotski M."/>
            <person name="Liu L."/>
            <person name="Talag J."/>
            <person name="Goicoechea J."/>
            <person name="Angelova A."/>
            <person name="Jetty R."/>
            <person name="Kudrna D."/>
            <person name="Golser W."/>
            <person name="Rivera L."/>
            <person name="Zhang J."/>
            <person name="Wing R."/>
        </authorList>
    </citation>
    <scope>NUCLEOTIDE SEQUENCE</scope>
</reference>
<evidence type="ECO:0000313" key="3">
    <source>
        <dbReference type="Proteomes" id="UP000032180"/>
    </source>
</evidence>
<name>A0A0D9X8X0_9ORYZ</name>